<dbReference type="InterPro" id="IPR027417">
    <property type="entry name" value="P-loop_NTPase"/>
</dbReference>
<feature type="domain" description="Helicase C-terminal" evidence="8">
    <location>
        <begin position="1479"/>
        <end position="1617"/>
    </location>
</feature>
<evidence type="ECO:0000259" key="7">
    <source>
        <dbReference type="PROSITE" id="PS51192"/>
    </source>
</evidence>
<protein>
    <recommendedName>
        <fullName evidence="5">DNA 3'-5' helicase</fullName>
        <ecNumber evidence="5">5.6.2.4</ecNumber>
    </recommendedName>
</protein>
<feature type="compositionally biased region" description="Acidic residues" evidence="6">
    <location>
        <begin position="65"/>
        <end position="76"/>
    </location>
</feature>
<feature type="domain" description="Helicase ATP-binding" evidence="7">
    <location>
        <begin position="1057"/>
        <end position="1218"/>
    </location>
</feature>
<dbReference type="SMART" id="SM00355">
    <property type="entry name" value="ZnF_C2H2"/>
    <property type="match status" value="3"/>
</dbReference>
<evidence type="ECO:0000313" key="9">
    <source>
        <dbReference type="EMBL" id="KIJ09038.1"/>
    </source>
</evidence>
<gene>
    <name evidence="9" type="ORF">PAXINDRAFT_102375</name>
</gene>
<evidence type="ECO:0000259" key="8">
    <source>
        <dbReference type="PROSITE" id="PS51194"/>
    </source>
</evidence>
<dbReference type="Pfam" id="PF00270">
    <property type="entry name" value="DEAD"/>
    <property type="match status" value="1"/>
</dbReference>
<evidence type="ECO:0000256" key="3">
    <source>
        <dbReference type="ARBA" id="ARBA00022840"/>
    </source>
</evidence>
<evidence type="ECO:0000313" key="10">
    <source>
        <dbReference type="Proteomes" id="UP000053647"/>
    </source>
</evidence>
<keyword evidence="10" id="KW-1185">Reference proteome</keyword>
<dbReference type="SUPFAM" id="SSF52540">
    <property type="entry name" value="P-loop containing nucleoside triphosphate hydrolases"/>
    <property type="match status" value="2"/>
</dbReference>
<proteinExistence type="inferred from homology"/>
<evidence type="ECO:0000256" key="2">
    <source>
        <dbReference type="ARBA" id="ARBA00022741"/>
    </source>
</evidence>
<feature type="region of interest" description="Disordered" evidence="6">
    <location>
        <begin position="1648"/>
        <end position="1715"/>
    </location>
</feature>
<feature type="region of interest" description="Disordered" evidence="6">
    <location>
        <begin position="65"/>
        <end position="96"/>
    </location>
</feature>
<dbReference type="OrthoDB" id="2686241at2759"/>
<dbReference type="SMART" id="SM00487">
    <property type="entry name" value="DEXDc"/>
    <property type="match status" value="1"/>
</dbReference>
<dbReference type="InterPro" id="IPR022698">
    <property type="entry name" value="OrsD"/>
</dbReference>
<keyword evidence="3" id="KW-0067">ATP-binding</keyword>
<organism evidence="9 10">
    <name type="scientific">Paxillus involutus ATCC 200175</name>
    <dbReference type="NCBI Taxonomy" id="664439"/>
    <lineage>
        <taxon>Eukaryota</taxon>
        <taxon>Fungi</taxon>
        <taxon>Dikarya</taxon>
        <taxon>Basidiomycota</taxon>
        <taxon>Agaricomycotina</taxon>
        <taxon>Agaricomycetes</taxon>
        <taxon>Agaricomycetidae</taxon>
        <taxon>Boletales</taxon>
        <taxon>Paxilineae</taxon>
        <taxon>Paxillaceae</taxon>
        <taxon>Paxillus</taxon>
    </lineage>
</organism>
<dbReference type="GO" id="GO:0043138">
    <property type="term" value="F:3'-5' DNA helicase activity"/>
    <property type="evidence" value="ECO:0007669"/>
    <property type="project" value="UniProtKB-EC"/>
</dbReference>
<name>A0A0C9TDF2_PAXIN</name>
<dbReference type="PROSITE" id="PS00028">
    <property type="entry name" value="ZINC_FINGER_C2H2_1"/>
    <property type="match status" value="1"/>
</dbReference>
<keyword evidence="2" id="KW-0547">Nucleotide-binding</keyword>
<dbReference type="EC" id="5.6.2.4" evidence="5"/>
<dbReference type="HOGENOM" id="CLU_238486_0_0_1"/>
<dbReference type="PANTHER" id="PTHR13710:SF145">
    <property type="entry name" value="ATP-DEPENDENT DNA HELICASE"/>
    <property type="match status" value="1"/>
</dbReference>
<dbReference type="Gene3D" id="3.40.50.300">
    <property type="entry name" value="P-loop containing nucleotide triphosphate hydrolases"/>
    <property type="match status" value="4"/>
</dbReference>
<dbReference type="GO" id="GO:0005524">
    <property type="term" value="F:ATP binding"/>
    <property type="evidence" value="ECO:0007669"/>
    <property type="project" value="UniProtKB-KW"/>
</dbReference>
<evidence type="ECO:0000256" key="1">
    <source>
        <dbReference type="ARBA" id="ARBA00005446"/>
    </source>
</evidence>
<feature type="compositionally biased region" description="Polar residues" evidence="6">
    <location>
        <begin position="1668"/>
        <end position="1686"/>
    </location>
</feature>
<dbReference type="InterPro" id="IPR001650">
    <property type="entry name" value="Helicase_C-like"/>
</dbReference>
<dbReference type="EMBL" id="KN819516">
    <property type="protein sequence ID" value="KIJ09038.1"/>
    <property type="molecule type" value="Genomic_DNA"/>
</dbReference>
<dbReference type="Proteomes" id="UP000053647">
    <property type="component" value="Unassembled WGS sequence"/>
</dbReference>
<dbReference type="GO" id="GO:0003676">
    <property type="term" value="F:nucleic acid binding"/>
    <property type="evidence" value="ECO:0007669"/>
    <property type="project" value="InterPro"/>
</dbReference>
<dbReference type="InterPro" id="IPR014001">
    <property type="entry name" value="Helicase_ATP-bd"/>
</dbReference>
<dbReference type="PANTHER" id="PTHR13710">
    <property type="entry name" value="DNA HELICASE RECQ FAMILY MEMBER"/>
    <property type="match status" value="1"/>
</dbReference>
<dbReference type="SMART" id="SM00490">
    <property type="entry name" value="HELICc"/>
    <property type="match status" value="1"/>
</dbReference>
<reference evidence="9 10" key="1">
    <citation type="submission" date="2014-06" db="EMBL/GenBank/DDBJ databases">
        <authorList>
            <consortium name="DOE Joint Genome Institute"/>
            <person name="Kuo A."/>
            <person name="Kohler A."/>
            <person name="Nagy L.G."/>
            <person name="Floudas D."/>
            <person name="Copeland A."/>
            <person name="Barry K.W."/>
            <person name="Cichocki N."/>
            <person name="Veneault-Fourrey C."/>
            <person name="LaButti K."/>
            <person name="Lindquist E.A."/>
            <person name="Lipzen A."/>
            <person name="Lundell T."/>
            <person name="Morin E."/>
            <person name="Murat C."/>
            <person name="Sun H."/>
            <person name="Tunlid A."/>
            <person name="Henrissat B."/>
            <person name="Grigoriev I.V."/>
            <person name="Hibbett D.S."/>
            <person name="Martin F."/>
            <person name="Nordberg H.P."/>
            <person name="Cantor M.N."/>
            <person name="Hua S.X."/>
        </authorList>
    </citation>
    <scope>NUCLEOTIDE SEQUENCE [LARGE SCALE GENOMIC DNA]</scope>
    <source>
        <strain evidence="9 10">ATCC 200175</strain>
    </source>
</reference>
<dbReference type="InterPro" id="IPR013087">
    <property type="entry name" value="Znf_C2H2_type"/>
</dbReference>
<evidence type="ECO:0000256" key="4">
    <source>
        <dbReference type="ARBA" id="ARBA00034617"/>
    </source>
</evidence>
<sequence length="1898" mass="212209">MFHQQVLQFKHFDREITLERHQDEMFHCPSCQFARRNPNDIRKHIKEQCGTVDQECYTADEAIDEYDQDDDDDDIGSDSGHEPITDAQDFSASRTLQSHSDSTIIIRPRVMDIANDDEFTGGFSQPSAPSSPFFEQSETVNLDIPASADEISAHTATLAQLGLMVDHTYHLVICTQCEEAVPALHLRTHIVSTHSLKCPPFSELSDILVALGVAQHKPLPTRSIIPPIHGLSVGQGLKCTKPSCDLVFASERSFRRHQDRQHPHSPVHGTPCSIQEVFASRREKVVLHVDPNIAISNPNGTLTDYLTVMRPVIDSSSIPLNPSDDPRKLNAFLYSTRWDNVVKGLTINDIQHLVALPASPDQMFHIVSEIRSLFTHMCDVISSMDVLTRRHINTPKGDMATTALENRPFGRPQTDAYLHRCANHWSQYICALLRSADAGPSDVSIHLTVHQRSLCHALLNALTEGCELREHIRSLSFAMLATYDTDIERDNSLCPLSRFLVFFHLRDDGTFDPPTSISPNLASFTFSIRAIAVLDACFHIQFHPDSTFLSYYKQHLYPLLKEGFPTPFNTLRQLTHLVSTYAYDSVKFPDMHWNEARDTLSVKGHPLRISLIPDMVQSLCKKAESVLEQLLIGVDTIAFDTTVQTALGSSNQRNWPIDPLRNTNEGFSFVHSPDNPFLKHLDMLLRHIHGNPHVFQTYHTKDAKGNIVHKPTAMLNYIRLHADLVDDLMVLAHITTPGVARGTELGPLRSVNDIDGPRNFFFLSGHCALICQYTKTRSNTGRDGYVAHFLPDRVSRLFIYLVGPIRELILAFVNTVMPDRYKIYQTSLFVASGKTIDSGMFSTVLKRYTLEHLFTPLSIAPYRQALKAILRAVMHVVDDQDVQDDAMDTSFGHSTVTANTRYGLVLDDLPGLTENTYIDAMRLAARYHTWLGFTSTSMESSTTSHQHLPDLIRRLGGVIEQFECVAPQLDAIQNTRISNLNTIHSDILTRCLPIIQDTITNTLAHRVPWSSHLQLPPPLNPQTEHIHIHTDRVVALSQLFRQEPIFFKSLQQGLAIETVSRRHPHVLVVLRTGGGKSAVFQAPSLADKKGFRVIIIPYVSLMDQAVMDADTKGVPYTIWSPTNDNFNLFTYRVVFAAVEHFSSKAFRQWLRSCHASGYLNGIVVDEAHDILLSRDYRESFCALSYLGEIGCQIVLLTGTISPSVEGALWKAVGLDSRQQPIRVIREPTSRANIRFNVTKVLAPQLINYVSHIITHHVFRSPADRGIAFCEFVDDAKDLAARTSVPFYVGAMDREARSIAQATWTSGRSRWLCATSAFAQGIDYGHVTYVLHAVMDADTKGVPYTIWSPTNDNFNLFTYRVVFAAVEHFSSKAFRQWLRSCHASGYLNGIVVDEAHDILLSRDYRESFCALSYLGEIGCQIVLLTGTISPSVEGALWKAVGLDSRQQPIRVIREPTSRANIRFNVTKVLAPQLINYVSHIITHHVFRSPADRGIAFCEFVDDAKDLAARTSVPFYVGAMDREARSIAQATWTSGRSRWLCATSAFAQGIDYGHVTYVLHVRVPKHATLHAQQSGRLARREGVGISHLVYSTIPSPQDIPEVDHGGVAAMIDFTPLPPVHHPIPLQCPPSVNHRPTTADPSEVILQRTISLTQQSASTPPIPYPPRVRTNPVTSASTLRQPHQQLNTPNPAPPDATSYPPRLTIPVPEPSHTITTPPVTTMADARACSLPKDKKEQTILKFLQEWAGSCVLHAFIAGHSTHKLFSCSLYNHFSEGFSPFRSKIRLERGMCFRCGVPTSPSFDHPFRDKGDTKDCRYDDILKPLSFLIYSVPSIRDVVLQEAGTNQGDFANVQRYAAWIGTTRAGPQGMSNLLEIAHAYFHLLSQNKLPPVSAADLTRAST</sequence>
<accession>A0A0C9TDF2</accession>
<dbReference type="PROSITE" id="PS51192">
    <property type="entry name" value="HELICASE_ATP_BIND_1"/>
    <property type="match status" value="1"/>
</dbReference>
<dbReference type="GO" id="GO:0005634">
    <property type="term" value="C:nucleus"/>
    <property type="evidence" value="ECO:0007669"/>
    <property type="project" value="TreeGrafter"/>
</dbReference>
<dbReference type="Pfam" id="PF12013">
    <property type="entry name" value="OrsD"/>
    <property type="match status" value="1"/>
</dbReference>
<comment type="catalytic activity">
    <reaction evidence="4">
        <text>Couples ATP hydrolysis with the unwinding of duplex DNA by translocating in the 3'-5' direction.</text>
        <dbReference type="EC" id="5.6.2.4"/>
    </reaction>
</comment>
<comment type="similarity">
    <text evidence="1">Belongs to the helicase family. RecQ subfamily.</text>
</comment>
<evidence type="ECO:0000256" key="6">
    <source>
        <dbReference type="SAM" id="MobiDB-lite"/>
    </source>
</evidence>
<dbReference type="InterPro" id="IPR011545">
    <property type="entry name" value="DEAD/DEAH_box_helicase_dom"/>
</dbReference>
<reference evidence="10" key="2">
    <citation type="submission" date="2015-01" db="EMBL/GenBank/DDBJ databases">
        <title>Evolutionary Origins and Diversification of the Mycorrhizal Mutualists.</title>
        <authorList>
            <consortium name="DOE Joint Genome Institute"/>
            <consortium name="Mycorrhizal Genomics Consortium"/>
            <person name="Kohler A."/>
            <person name="Kuo A."/>
            <person name="Nagy L.G."/>
            <person name="Floudas D."/>
            <person name="Copeland A."/>
            <person name="Barry K.W."/>
            <person name="Cichocki N."/>
            <person name="Veneault-Fourrey C."/>
            <person name="LaButti K."/>
            <person name="Lindquist E.A."/>
            <person name="Lipzen A."/>
            <person name="Lundell T."/>
            <person name="Morin E."/>
            <person name="Murat C."/>
            <person name="Riley R."/>
            <person name="Ohm R."/>
            <person name="Sun H."/>
            <person name="Tunlid A."/>
            <person name="Henrissat B."/>
            <person name="Grigoriev I.V."/>
            <person name="Hibbett D.S."/>
            <person name="Martin F."/>
        </authorList>
    </citation>
    <scope>NUCLEOTIDE SEQUENCE [LARGE SCALE GENOMIC DNA]</scope>
    <source>
        <strain evidence="10">ATCC 200175</strain>
    </source>
</reference>
<dbReference type="PROSITE" id="PS51194">
    <property type="entry name" value="HELICASE_CTER"/>
    <property type="match status" value="1"/>
</dbReference>
<dbReference type="GO" id="GO:0005694">
    <property type="term" value="C:chromosome"/>
    <property type="evidence" value="ECO:0007669"/>
    <property type="project" value="TreeGrafter"/>
</dbReference>
<dbReference type="Pfam" id="PF00271">
    <property type="entry name" value="Helicase_C"/>
    <property type="match status" value="1"/>
</dbReference>
<evidence type="ECO:0000256" key="5">
    <source>
        <dbReference type="ARBA" id="ARBA00034808"/>
    </source>
</evidence>